<name>A0A2P8CFI6_9BACT</name>
<comment type="caution">
    <text evidence="3">The sequence shown here is derived from an EMBL/GenBank/DDBJ whole genome shotgun (WGS) entry which is preliminary data.</text>
</comment>
<dbReference type="OrthoDB" id="2627153at2"/>
<dbReference type="Proteomes" id="UP000396862">
    <property type="component" value="Unassembled WGS sequence"/>
</dbReference>
<protein>
    <submittedName>
        <fullName evidence="2">DUF4937 domain-containing protein</fullName>
    </submittedName>
    <submittedName>
        <fullName evidence="3">Uncharacterized protein DUF4937</fullName>
    </submittedName>
</protein>
<reference evidence="3 4" key="1">
    <citation type="submission" date="2018-03" db="EMBL/GenBank/DDBJ databases">
        <title>Genomic Encyclopedia of Archaeal and Bacterial Type Strains, Phase II (KMG-II): from individual species to whole genera.</title>
        <authorList>
            <person name="Goeker M."/>
        </authorList>
    </citation>
    <scope>NUCLEOTIDE SEQUENCE [LARGE SCALE GENOMIC DNA]</scope>
    <source>
        <strain evidence="3 4">DSM 27267</strain>
    </source>
</reference>
<feature type="domain" description="DUF4937" evidence="1">
    <location>
        <begin position="3"/>
        <end position="90"/>
    </location>
</feature>
<dbReference type="InterPro" id="IPR032555">
    <property type="entry name" value="DUF4937"/>
</dbReference>
<evidence type="ECO:0000313" key="3">
    <source>
        <dbReference type="EMBL" id="PSK83724.1"/>
    </source>
</evidence>
<gene>
    <name evidence="3" type="ORF">CLV93_103139</name>
    <name evidence="2" type="ORF">JCM18694_35140</name>
</gene>
<dbReference type="InterPro" id="IPR011008">
    <property type="entry name" value="Dimeric_a/b-barrel"/>
</dbReference>
<sequence>MYIKWIVCQVKEGMKDAFSRAQEQWISTGQAEGFIAQVGGWNVQSENEACIIAFWESRGHAERFMVSLHDRVVEENRQSETYHAINVAYFDGLLEMEGQAASLVEAVRTGELLRIADCEVHSGRTEHFESVQQSVWLPAMQQAEGMLRGMFSKAEDGSNRYLVSTFWDTAVHHDHYQTEQVPLLRERASVTDDLHAITGKQVRLVKSWNVLA</sequence>
<dbReference type="Proteomes" id="UP000240621">
    <property type="component" value="Unassembled WGS sequence"/>
</dbReference>
<evidence type="ECO:0000313" key="5">
    <source>
        <dbReference type="Proteomes" id="UP000396862"/>
    </source>
</evidence>
<evidence type="ECO:0000313" key="2">
    <source>
        <dbReference type="EMBL" id="GET23268.1"/>
    </source>
</evidence>
<evidence type="ECO:0000313" key="4">
    <source>
        <dbReference type="Proteomes" id="UP000240621"/>
    </source>
</evidence>
<dbReference type="RefSeq" id="WP_106541564.1">
    <property type="nucleotide sequence ID" value="NZ_BLAU01000001.1"/>
</dbReference>
<dbReference type="SUPFAM" id="SSF54909">
    <property type="entry name" value="Dimeric alpha+beta barrel"/>
    <property type="match status" value="2"/>
</dbReference>
<dbReference type="AlphaFoldDB" id="A0A2P8CFI6"/>
<dbReference type="EMBL" id="BLAU01000001">
    <property type="protein sequence ID" value="GET23268.1"/>
    <property type="molecule type" value="Genomic_DNA"/>
</dbReference>
<organism evidence="3 4">
    <name type="scientific">Prolixibacter denitrificans</name>
    <dbReference type="NCBI Taxonomy" id="1541063"/>
    <lineage>
        <taxon>Bacteria</taxon>
        <taxon>Pseudomonadati</taxon>
        <taxon>Bacteroidota</taxon>
        <taxon>Bacteroidia</taxon>
        <taxon>Marinilabiliales</taxon>
        <taxon>Prolixibacteraceae</taxon>
        <taxon>Prolixibacter</taxon>
    </lineage>
</organism>
<keyword evidence="5" id="KW-1185">Reference proteome</keyword>
<accession>A0A2P8CFI6</accession>
<dbReference type="EMBL" id="PYGC01000003">
    <property type="protein sequence ID" value="PSK83724.1"/>
    <property type="molecule type" value="Genomic_DNA"/>
</dbReference>
<dbReference type="Pfam" id="PF16291">
    <property type="entry name" value="DUF4937"/>
    <property type="match status" value="1"/>
</dbReference>
<reference evidence="2 5" key="2">
    <citation type="submission" date="2019-10" db="EMBL/GenBank/DDBJ databases">
        <title>Prolixibacter strains distinguished by the presence of nitrate reductase genes were adept at nitrate-dependent anaerobic corrosion of metallic iron and carbon steel.</title>
        <authorList>
            <person name="Iino T."/>
            <person name="Shono N."/>
            <person name="Ito K."/>
            <person name="Nakamura R."/>
            <person name="Sueoka K."/>
            <person name="Harayama S."/>
            <person name="Ohkuma M."/>
        </authorList>
    </citation>
    <scope>NUCLEOTIDE SEQUENCE [LARGE SCALE GENOMIC DNA]</scope>
    <source>
        <strain evidence="2 5">MIC1-1</strain>
    </source>
</reference>
<evidence type="ECO:0000259" key="1">
    <source>
        <dbReference type="Pfam" id="PF16291"/>
    </source>
</evidence>
<proteinExistence type="predicted"/>